<evidence type="ECO:0000256" key="1">
    <source>
        <dbReference type="ARBA" id="ARBA00023015"/>
    </source>
</evidence>
<dbReference type="Gene3D" id="3.40.50.2300">
    <property type="match status" value="2"/>
</dbReference>
<organism evidence="5 6">
    <name type="scientific">Nakamurella multipartita (strain ATCC 700099 / DSM 44233 / CIP 104796 / JCM 9543 / NBRC 105858 / Y-104)</name>
    <name type="common">Microsphaera multipartita</name>
    <dbReference type="NCBI Taxonomy" id="479431"/>
    <lineage>
        <taxon>Bacteria</taxon>
        <taxon>Bacillati</taxon>
        <taxon>Actinomycetota</taxon>
        <taxon>Actinomycetes</taxon>
        <taxon>Nakamurellales</taxon>
        <taxon>Nakamurellaceae</taxon>
        <taxon>Nakamurella</taxon>
    </lineage>
</organism>
<dbReference type="AlphaFoldDB" id="C8XGQ4"/>
<dbReference type="InterPro" id="IPR028082">
    <property type="entry name" value="Peripla_BP_I"/>
</dbReference>
<dbReference type="RefSeq" id="WP_015747139.1">
    <property type="nucleotide sequence ID" value="NC_013235.1"/>
</dbReference>
<dbReference type="SMART" id="SM00354">
    <property type="entry name" value="HTH_LACI"/>
    <property type="match status" value="1"/>
</dbReference>
<dbReference type="KEGG" id="nml:Namu_1847"/>
<keyword evidence="1" id="KW-0805">Transcription regulation</keyword>
<dbReference type="InterPro" id="IPR010982">
    <property type="entry name" value="Lambda_DNA-bd_dom_sf"/>
</dbReference>
<accession>C8XGQ4</accession>
<dbReference type="CDD" id="cd06267">
    <property type="entry name" value="PBP1_LacI_sugar_binding-like"/>
    <property type="match status" value="1"/>
</dbReference>
<gene>
    <name evidence="5" type="ordered locus">Namu_1847</name>
</gene>
<reference evidence="6" key="1">
    <citation type="submission" date="2009-09" db="EMBL/GenBank/DDBJ databases">
        <title>The complete genome of Nakamurella multipartita DSM 44233.</title>
        <authorList>
            <consortium name="US DOE Joint Genome Institute (JGI-PGF)"/>
            <person name="Lucas S."/>
            <person name="Copeland A."/>
            <person name="Lapidus A."/>
            <person name="Glavina del Rio T."/>
            <person name="Dalin E."/>
            <person name="Tice H."/>
            <person name="Bruce D."/>
            <person name="Goodwin L."/>
            <person name="Pitluck S."/>
            <person name="Kyrpides N."/>
            <person name="Mavromatis K."/>
            <person name="Ivanova N."/>
            <person name="Ovchinnikova G."/>
            <person name="Sims D."/>
            <person name="Meincke L."/>
            <person name="Brettin T."/>
            <person name="Detter J.C."/>
            <person name="Han C."/>
            <person name="Larimer F."/>
            <person name="Land M."/>
            <person name="Hauser L."/>
            <person name="Markowitz V."/>
            <person name="Cheng J.-F."/>
            <person name="Hugenholtz P."/>
            <person name="Woyke T."/>
            <person name="Wu D."/>
            <person name="Klenk H.-P."/>
            <person name="Eisen J.A."/>
        </authorList>
    </citation>
    <scope>NUCLEOTIDE SEQUENCE [LARGE SCALE GENOMIC DNA]</scope>
    <source>
        <strain evidence="6">ATCC 700099 / DSM 44233 / CIP 104796 / JCM 9543 / NBRC 105858 / Y-104</strain>
    </source>
</reference>
<proteinExistence type="predicted"/>
<dbReference type="Gene3D" id="1.10.260.40">
    <property type="entry name" value="lambda repressor-like DNA-binding domains"/>
    <property type="match status" value="1"/>
</dbReference>
<evidence type="ECO:0000256" key="3">
    <source>
        <dbReference type="ARBA" id="ARBA00023163"/>
    </source>
</evidence>
<evidence type="ECO:0000313" key="5">
    <source>
        <dbReference type="EMBL" id="ACV78237.1"/>
    </source>
</evidence>
<dbReference type="Pfam" id="PF13377">
    <property type="entry name" value="Peripla_BP_3"/>
    <property type="match status" value="1"/>
</dbReference>
<protein>
    <submittedName>
        <fullName evidence="5">Transcriptional regulator, LacI family</fullName>
    </submittedName>
</protein>
<evidence type="ECO:0000259" key="4">
    <source>
        <dbReference type="PROSITE" id="PS50932"/>
    </source>
</evidence>
<dbReference type="Pfam" id="PF00356">
    <property type="entry name" value="LacI"/>
    <property type="match status" value="1"/>
</dbReference>
<dbReference type="SUPFAM" id="SSF53822">
    <property type="entry name" value="Periplasmic binding protein-like I"/>
    <property type="match status" value="1"/>
</dbReference>
<dbReference type="PROSITE" id="PS50932">
    <property type="entry name" value="HTH_LACI_2"/>
    <property type="match status" value="1"/>
</dbReference>
<dbReference type="PANTHER" id="PTHR30146">
    <property type="entry name" value="LACI-RELATED TRANSCRIPTIONAL REPRESSOR"/>
    <property type="match status" value="1"/>
</dbReference>
<keyword evidence="6" id="KW-1185">Reference proteome</keyword>
<reference evidence="5 6" key="2">
    <citation type="journal article" date="2010" name="Stand. Genomic Sci.">
        <title>Complete genome sequence of Nakamurella multipartita type strain (Y-104).</title>
        <authorList>
            <person name="Tice H."/>
            <person name="Mayilraj S."/>
            <person name="Sims D."/>
            <person name="Lapidus A."/>
            <person name="Nolan M."/>
            <person name="Lucas S."/>
            <person name="Glavina Del Rio T."/>
            <person name="Copeland A."/>
            <person name="Cheng J.F."/>
            <person name="Meincke L."/>
            <person name="Bruce D."/>
            <person name="Goodwin L."/>
            <person name="Pitluck S."/>
            <person name="Ivanova N."/>
            <person name="Mavromatis K."/>
            <person name="Ovchinnikova G."/>
            <person name="Pati A."/>
            <person name="Chen A."/>
            <person name="Palaniappan K."/>
            <person name="Land M."/>
            <person name="Hauser L."/>
            <person name="Chang Y.J."/>
            <person name="Jeffries C.D."/>
            <person name="Detter J.C."/>
            <person name="Brettin T."/>
            <person name="Rohde M."/>
            <person name="Goker M."/>
            <person name="Bristow J."/>
            <person name="Eisen J.A."/>
            <person name="Markowitz V."/>
            <person name="Hugenholtz P."/>
            <person name="Kyrpides N.C."/>
            <person name="Klenk H.P."/>
            <person name="Chen F."/>
        </authorList>
    </citation>
    <scope>NUCLEOTIDE SEQUENCE [LARGE SCALE GENOMIC DNA]</scope>
    <source>
        <strain evidence="6">ATCC 700099 / DSM 44233 / CIP 104796 / JCM 9543 / NBRC 105858 / Y-104</strain>
    </source>
</reference>
<dbReference type="STRING" id="479431.Namu_1847"/>
<evidence type="ECO:0000313" key="6">
    <source>
        <dbReference type="Proteomes" id="UP000002218"/>
    </source>
</evidence>
<sequence>MAGSADPPRRPTLTDLAAAAGISVALASIVMREAPGASQATRSRVKAIADDLGYRPDQRAKLLRQNRSRLIGVSFEVPQAFHGDLIEGIYAAAEPAGYAVTLSGISPGRPEARAIAALQDDRCEALILLGPRTPTARLTELARRQPIVVLARAVRSPAVDCVRVDDGIGMDLAVAHLAGLGHRRVAYLDGGTTPGARERLRAFRAAAARHALPGGGVVLPGGPTEEDGAAAAELLRPRLGELTAAIAFNDRCATGLLDTFLQAGVSVPQDFSIVGYDDSRLSRISYRNLTTVGQHPAQLARMAVDRVIDRLDHGAGGRLDQLVRPTLKVRGTTGPPRD</sequence>
<dbReference type="GO" id="GO:0000976">
    <property type="term" value="F:transcription cis-regulatory region binding"/>
    <property type="evidence" value="ECO:0007669"/>
    <property type="project" value="TreeGrafter"/>
</dbReference>
<keyword evidence="3" id="KW-0804">Transcription</keyword>
<keyword evidence="2" id="KW-0238">DNA-binding</keyword>
<feature type="domain" description="HTH lacI-type" evidence="4">
    <location>
        <begin position="11"/>
        <end position="65"/>
    </location>
</feature>
<dbReference type="PANTHER" id="PTHR30146:SF155">
    <property type="entry name" value="ALANINE RACEMASE"/>
    <property type="match status" value="1"/>
</dbReference>
<dbReference type="GO" id="GO:0003700">
    <property type="term" value="F:DNA-binding transcription factor activity"/>
    <property type="evidence" value="ECO:0007669"/>
    <property type="project" value="TreeGrafter"/>
</dbReference>
<dbReference type="HOGENOM" id="CLU_037628_6_1_11"/>
<dbReference type="EMBL" id="CP001737">
    <property type="protein sequence ID" value="ACV78237.1"/>
    <property type="molecule type" value="Genomic_DNA"/>
</dbReference>
<name>C8XGQ4_NAKMY</name>
<evidence type="ECO:0000256" key="2">
    <source>
        <dbReference type="ARBA" id="ARBA00023125"/>
    </source>
</evidence>
<dbReference type="SUPFAM" id="SSF47413">
    <property type="entry name" value="lambda repressor-like DNA-binding domains"/>
    <property type="match status" value="1"/>
</dbReference>
<dbReference type="InterPro" id="IPR046335">
    <property type="entry name" value="LacI/GalR-like_sensor"/>
</dbReference>
<dbReference type="InParanoid" id="C8XGQ4"/>
<dbReference type="eggNOG" id="COG1609">
    <property type="taxonomic scope" value="Bacteria"/>
</dbReference>
<dbReference type="Proteomes" id="UP000002218">
    <property type="component" value="Chromosome"/>
</dbReference>
<dbReference type="CDD" id="cd01392">
    <property type="entry name" value="HTH_LacI"/>
    <property type="match status" value="1"/>
</dbReference>
<dbReference type="InterPro" id="IPR000843">
    <property type="entry name" value="HTH_LacI"/>
</dbReference>